<reference evidence="1 2" key="1">
    <citation type="journal article" date="2018" name="Front. Microbiol.">
        <title>Novel Insights Into Bacterial Dimethylsulfoniopropionate Catabolism in the East China Sea.</title>
        <authorList>
            <person name="Liu J."/>
            <person name="Liu J."/>
            <person name="Zhang S.H."/>
            <person name="Liang J."/>
            <person name="Lin H."/>
            <person name="Song D."/>
            <person name="Yang G.P."/>
            <person name="Todd J.D."/>
            <person name="Zhang X.H."/>
        </authorList>
    </citation>
    <scope>NUCLEOTIDE SEQUENCE [LARGE SCALE GENOMIC DNA]</scope>
    <source>
        <strain evidence="1 2">ZYFD042</strain>
    </source>
</reference>
<evidence type="ECO:0000313" key="2">
    <source>
        <dbReference type="Proteomes" id="UP000285970"/>
    </source>
</evidence>
<sequence>MTERYEFEYRGAPMVADIDLADMPTTTAAPNLRVIEGSWPTWRLEITREDGQPPEARQYRCVSESDPTMPHPHGNLTPTESASDIDALMIREDGYLRTVPVGETALWPWRDQTYRDAFHARLNATMS</sequence>
<organism evidence="1 2">
    <name type="scientific">Microbacterium enclense</name>
    <dbReference type="NCBI Taxonomy" id="993073"/>
    <lineage>
        <taxon>Bacteria</taxon>
        <taxon>Bacillati</taxon>
        <taxon>Actinomycetota</taxon>
        <taxon>Actinomycetes</taxon>
        <taxon>Micrococcales</taxon>
        <taxon>Microbacteriaceae</taxon>
        <taxon>Microbacterium</taxon>
    </lineage>
</organism>
<dbReference type="AlphaFoldDB" id="A0A443J8H3"/>
<gene>
    <name evidence="1" type="ORF">D8Y23_12800</name>
</gene>
<proteinExistence type="predicted"/>
<dbReference type="EMBL" id="RBZY01000049">
    <property type="protein sequence ID" value="RWR16794.1"/>
    <property type="molecule type" value="Genomic_DNA"/>
</dbReference>
<dbReference type="OrthoDB" id="9885230at2"/>
<evidence type="ECO:0000313" key="1">
    <source>
        <dbReference type="EMBL" id="RWR16794.1"/>
    </source>
</evidence>
<protein>
    <submittedName>
        <fullName evidence="1">Uncharacterized protein</fullName>
    </submittedName>
</protein>
<accession>A0A443J8H3</accession>
<name>A0A443J8H3_9MICO</name>
<dbReference type="Proteomes" id="UP000285970">
    <property type="component" value="Unassembled WGS sequence"/>
</dbReference>
<dbReference type="RefSeq" id="WP_128218508.1">
    <property type="nucleotide sequence ID" value="NZ_RBZY01000049.1"/>
</dbReference>
<comment type="caution">
    <text evidence="1">The sequence shown here is derived from an EMBL/GenBank/DDBJ whole genome shotgun (WGS) entry which is preliminary data.</text>
</comment>